<dbReference type="Pfam" id="PF13189">
    <property type="entry name" value="Cytidylate_kin2"/>
    <property type="match status" value="1"/>
</dbReference>
<dbReference type="GO" id="GO:0006220">
    <property type="term" value="P:pyrimidine nucleotide metabolic process"/>
    <property type="evidence" value="ECO:0007669"/>
    <property type="project" value="UniProtKB-UniRule"/>
</dbReference>
<sequence length="181" mass="20129">MLVESEVLLTISGLPGSGTTTVSRLLSEKYGLEMISAGEVFRSLAKEYGMTLAEFGTLAESDDSIDLKIDERQKDIASTRDNIILEGRLAGHMAEKALKVWIKAPVDIRVERIVSREGSSFDGKLAETIEREASEAIRYKSIYDIDINDLSVYDLVIDSQKWDQFQITSIISVAIDNYSDV</sequence>
<dbReference type="HAMAP" id="MF_00239">
    <property type="entry name" value="Cytidyl_kinase_type2"/>
    <property type="match status" value="1"/>
</dbReference>
<name>A0A7Z7FDZ7_9EURY</name>
<evidence type="ECO:0000256" key="10">
    <source>
        <dbReference type="HAMAP-Rule" id="MF_00239"/>
    </source>
</evidence>
<accession>A0A7Z7FDZ7</accession>
<evidence type="ECO:0000313" key="12">
    <source>
        <dbReference type="Proteomes" id="UP000199259"/>
    </source>
</evidence>
<keyword evidence="3 10" id="KW-0963">Cytoplasm</keyword>
<dbReference type="InterPro" id="IPR027417">
    <property type="entry name" value="P-loop_NTPase"/>
</dbReference>
<dbReference type="GO" id="GO:0005524">
    <property type="term" value="F:ATP binding"/>
    <property type="evidence" value="ECO:0007669"/>
    <property type="project" value="UniProtKB-UniRule"/>
</dbReference>
<dbReference type="SUPFAM" id="SSF52540">
    <property type="entry name" value="P-loop containing nucleoside triphosphate hydrolases"/>
    <property type="match status" value="1"/>
</dbReference>
<evidence type="ECO:0000256" key="9">
    <source>
        <dbReference type="ARBA" id="ARBA00048478"/>
    </source>
</evidence>
<gene>
    <name evidence="10" type="primary">cmk</name>
    <name evidence="11" type="ORF">SAMN04488589_1003</name>
</gene>
<evidence type="ECO:0000256" key="1">
    <source>
        <dbReference type="ARBA" id="ARBA00004496"/>
    </source>
</evidence>
<evidence type="ECO:0000256" key="4">
    <source>
        <dbReference type="ARBA" id="ARBA00022679"/>
    </source>
</evidence>
<evidence type="ECO:0000256" key="7">
    <source>
        <dbReference type="ARBA" id="ARBA00022840"/>
    </source>
</evidence>
<comment type="catalytic activity">
    <reaction evidence="9 10">
        <text>CMP + ATP = CDP + ADP</text>
        <dbReference type="Rhea" id="RHEA:11600"/>
        <dbReference type="ChEBI" id="CHEBI:30616"/>
        <dbReference type="ChEBI" id="CHEBI:58069"/>
        <dbReference type="ChEBI" id="CHEBI:60377"/>
        <dbReference type="ChEBI" id="CHEBI:456216"/>
        <dbReference type="EC" id="2.7.4.25"/>
    </reaction>
</comment>
<keyword evidence="5 10" id="KW-0547">Nucleotide-binding</keyword>
<comment type="caution">
    <text evidence="11">The sequence shown here is derived from an EMBL/GenBank/DDBJ whole genome shotgun (WGS) entry which is preliminary data.</text>
</comment>
<keyword evidence="7 10" id="KW-0067">ATP-binding</keyword>
<dbReference type="NCBIfam" id="TIGR02173">
    <property type="entry name" value="cyt_kin_arch"/>
    <property type="match status" value="1"/>
</dbReference>
<keyword evidence="4 10" id="KW-0808">Transferase</keyword>
<dbReference type="EC" id="2.7.4.25" evidence="10"/>
<evidence type="ECO:0000256" key="2">
    <source>
        <dbReference type="ARBA" id="ARBA00011005"/>
    </source>
</evidence>
<reference evidence="11 12" key="1">
    <citation type="submission" date="2016-10" db="EMBL/GenBank/DDBJ databases">
        <authorList>
            <person name="Varghese N."/>
            <person name="Submissions S."/>
        </authorList>
    </citation>
    <scope>NUCLEOTIDE SEQUENCE [LARGE SCALE GENOMIC DNA]</scope>
    <source>
        <strain evidence="11 12">PL 12/M</strain>
    </source>
</reference>
<comment type="subcellular location">
    <subcellularLocation>
        <location evidence="1 10">Cytoplasm</location>
    </subcellularLocation>
</comment>
<dbReference type="CDD" id="cd02020">
    <property type="entry name" value="CMPK"/>
    <property type="match status" value="1"/>
</dbReference>
<evidence type="ECO:0000256" key="6">
    <source>
        <dbReference type="ARBA" id="ARBA00022777"/>
    </source>
</evidence>
<dbReference type="Proteomes" id="UP000199259">
    <property type="component" value="Unassembled WGS sequence"/>
</dbReference>
<dbReference type="GO" id="GO:0005737">
    <property type="term" value="C:cytoplasm"/>
    <property type="evidence" value="ECO:0007669"/>
    <property type="project" value="UniProtKB-SubCell"/>
</dbReference>
<dbReference type="InterPro" id="IPR011994">
    <property type="entry name" value="Cytidylate_kinase_dom"/>
</dbReference>
<proteinExistence type="inferred from homology"/>
<organism evidence="11 12">
    <name type="scientific">Methanolobus vulcani</name>
    <dbReference type="NCBI Taxonomy" id="38026"/>
    <lineage>
        <taxon>Archaea</taxon>
        <taxon>Methanobacteriati</taxon>
        <taxon>Methanobacteriota</taxon>
        <taxon>Stenosarchaea group</taxon>
        <taxon>Methanomicrobia</taxon>
        <taxon>Methanosarcinales</taxon>
        <taxon>Methanosarcinaceae</taxon>
        <taxon>Methanolobus</taxon>
    </lineage>
</organism>
<keyword evidence="12" id="KW-1185">Reference proteome</keyword>
<comment type="similarity">
    <text evidence="2 10">Belongs to the cytidylate kinase family. Type 2 subfamily.</text>
</comment>
<comment type="catalytic activity">
    <reaction evidence="8 10">
        <text>dCMP + ATP = dCDP + ADP</text>
        <dbReference type="Rhea" id="RHEA:25094"/>
        <dbReference type="ChEBI" id="CHEBI:30616"/>
        <dbReference type="ChEBI" id="CHEBI:57566"/>
        <dbReference type="ChEBI" id="CHEBI:58593"/>
        <dbReference type="ChEBI" id="CHEBI:456216"/>
        <dbReference type="EC" id="2.7.4.25"/>
    </reaction>
</comment>
<evidence type="ECO:0000256" key="3">
    <source>
        <dbReference type="ARBA" id="ARBA00022490"/>
    </source>
</evidence>
<keyword evidence="6 10" id="KW-0418">Kinase</keyword>
<dbReference type="AlphaFoldDB" id="A0A7Z7FDZ7"/>
<evidence type="ECO:0000256" key="5">
    <source>
        <dbReference type="ARBA" id="ARBA00022741"/>
    </source>
</evidence>
<evidence type="ECO:0000313" key="11">
    <source>
        <dbReference type="EMBL" id="SDF64619.1"/>
    </source>
</evidence>
<dbReference type="Gene3D" id="3.40.50.300">
    <property type="entry name" value="P-loop containing nucleotide triphosphate hydrolases"/>
    <property type="match status" value="1"/>
</dbReference>
<evidence type="ECO:0000256" key="8">
    <source>
        <dbReference type="ARBA" id="ARBA00047615"/>
    </source>
</evidence>
<dbReference type="EMBL" id="FNCA01000003">
    <property type="protein sequence ID" value="SDF64619.1"/>
    <property type="molecule type" value="Genomic_DNA"/>
</dbReference>
<dbReference type="InterPro" id="IPR011892">
    <property type="entry name" value="Cyt_kin_arch"/>
</dbReference>
<dbReference type="GO" id="GO:0036431">
    <property type="term" value="F:dCMP kinase activity"/>
    <property type="evidence" value="ECO:0007669"/>
    <property type="project" value="InterPro"/>
</dbReference>
<protein>
    <recommendedName>
        <fullName evidence="10">Cytidylate kinase</fullName>
        <shortName evidence="10">CK</shortName>
        <ecNumber evidence="10">2.7.4.25</ecNumber>
    </recommendedName>
    <alternativeName>
        <fullName evidence="10">Cytidine monophosphate kinase</fullName>
        <shortName evidence="10">CMP kinase</shortName>
    </alternativeName>
</protein>
<feature type="binding site" evidence="10">
    <location>
        <begin position="13"/>
        <end position="21"/>
    </location>
    <ligand>
        <name>ATP</name>
        <dbReference type="ChEBI" id="CHEBI:30616"/>
    </ligand>
</feature>